<feature type="domain" description="Amidohydrolase-related" evidence="2">
    <location>
        <begin position="165"/>
        <end position="424"/>
    </location>
</feature>
<dbReference type="PANTHER" id="PTHR21240">
    <property type="entry name" value="2-AMINO-3-CARBOXYLMUCONATE-6-SEMIALDEHYDE DECARBOXYLASE"/>
    <property type="match status" value="1"/>
</dbReference>
<reference evidence="3 4" key="1">
    <citation type="submission" date="2024-03" db="EMBL/GenBank/DDBJ databases">
        <authorList>
            <person name="Jo J.-H."/>
        </authorList>
    </citation>
    <scope>NUCLEOTIDE SEQUENCE [LARGE SCALE GENOMIC DNA]</scope>
    <source>
        <strain evidence="3 4">AS3R-12</strain>
    </source>
</reference>
<organism evidence="3 4">
    <name type="scientific">Novosphingobium aquae</name>
    <dbReference type="NCBI Taxonomy" id="3133435"/>
    <lineage>
        <taxon>Bacteria</taxon>
        <taxon>Pseudomonadati</taxon>
        <taxon>Pseudomonadota</taxon>
        <taxon>Alphaproteobacteria</taxon>
        <taxon>Sphingomonadales</taxon>
        <taxon>Sphingomonadaceae</taxon>
        <taxon>Novosphingobium</taxon>
    </lineage>
</organism>
<name>A0ABU8S6C4_9SPHN</name>
<dbReference type="PANTHER" id="PTHR21240:SF28">
    <property type="entry name" value="ISO-OROTATE DECARBOXYLASE (EUROFUNG)"/>
    <property type="match status" value="1"/>
</dbReference>
<dbReference type="EMBL" id="JBBHJY010000002">
    <property type="protein sequence ID" value="MEJ6009508.1"/>
    <property type="molecule type" value="Genomic_DNA"/>
</dbReference>
<dbReference type="InterPro" id="IPR032466">
    <property type="entry name" value="Metal_Hydrolase"/>
</dbReference>
<protein>
    <submittedName>
        <fullName evidence="3">Amidohydrolase family protein</fullName>
    </submittedName>
</protein>
<evidence type="ECO:0000259" key="2">
    <source>
        <dbReference type="Pfam" id="PF04909"/>
    </source>
</evidence>
<dbReference type="SUPFAM" id="SSF51556">
    <property type="entry name" value="Metallo-dependent hydrolases"/>
    <property type="match status" value="1"/>
</dbReference>
<keyword evidence="4" id="KW-1185">Reference proteome</keyword>
<evidence type="ECO:0000256" key="1">
    <source>
        <dbReference type="ARBA" id="ARBA00023239"/>
    </source>
</evidence>
<dbReference type="InterPro" id="IPR006680">
    <property type="entry name" value="Amidohydro-rel"/>
</dbReference>
<evidence type="ECO:0000313" key="4">
    <source>
        <dbReference type="Proteomes" id="UP001379235"/>
    </source>
</evidence>
<dbReference type="RefSeq" id="WP_339965609.1">
    <property type="nucleotide sequence ID" value="NZ_JBBHJY010000002.1"/>
</dbReference>
<comment type="caution">
    <text evidence="3">The sequence shown here is derived from an EMBL/GenBank/DDBJ whole genome shotgun (WGS) entry which is preliminary data.</text>
</comment>
<evidence type="ECO:0000313" key="3">
    <source>
        <dbReference type="EMBL" id="MEJ6009508.1"/>
    </source>
</evidence>
<sequence>MSTLIKAGADDAKRYWLDEGRGDKGGFIREVDYAANARGLDPLFEGIKIVDCDTHFTEPADLWVDNAPAGMKAKMPHVERIGEADKWVCNGRDFGSLGGNVIAKDKNKLLGKLAFQRYEQIAPGSYDLKERLKDMDDMGIWGHICFQNGGVTQAGSLVALEDDALAMAIIEIYNDACKDRMDASGGRVNCMATLPYWDKTLMNAEMRRVADLGIKGVVLPDRPERLSEGYLAEGGGISPFWEEVFEICHSQSIPINYHLNSSLDAESAMWNNLGFDQRLPISALIHHIGCAATMSNFMVSGLLDKYPNLKIGLIESGAGWVPFWLEGMEHQLSEFRTTINRGLQLSPTEYFRRNFWVSFWFETIAPTKLLDDIGADRILFETDYPHPTSLYPGVQDKLVSVLGHQPYETRKLILQDNAKALYNLPI</sequence>
<keyword evidence="1" id="KW-0456">Lyase</keyword>
<accession>A0ABU8S6C4</accession>
<dbReference type="Gene3D" id="3.20.20.140">
    <property type="entry name" value="Metal-dependent hydrolases"/>
    <property type="match status" value="1"/>
</dbReference>
<dbReference type="InterPro" id="IPR032465">
    <property type="entry name" value="ACMSD"/>
</dbReference>
<gene>
    <name evidence="3" type="ORF">WG900_06210</name>
</gene>
<dbReference type="Proteomes" id="UP001379235">
    <property type="component" value="Unassembled WGS sequence"/>
</dbReference>
<dbReference type="Pfam" id="PF04909">
    <property type="entry name" value="Amidohydro_2"/>
    <property type="match status" value="1"/>
</dbReference>
<proteinExistence type="predicted"/>